<evidence type="ECO:0000313" key="11">
    <source>
        <dbReference type="Proteomes" id="UP000215902"/>
    </source>
</evidence>
<dbReference type="Gene3D" id="2.20.25.30">
    <property type="match status" value="1"/>
</dbReference>
<dbReference type="OrthoDB" id="10259236at2759"/>
<dbReference type="Pfam" id="PF01907">
    <property type="entry name" value="Ribosomal_L37e"/>
    <property type="match status" value="1"/>
</dbReference>
<dbReference type="PROSITE" id="PS01077">
    <property type="entry name" value="RIBOSOMAL_L37E"/>
    <property type="match status" value="1"/>
</dbReference>
<evidence type="ECO:0000256" key="4">
    <source>
        <dbReference type="ARBA" id="ARBA00022771"/>
    </source>
</evidence>
<dbReference type="GO" id="GO:0006412">
    <property type="term" value="P:translation"/>
    <property type="evidence" value="ECO:0007669"/>
    <property type="project" value="InterPro"/>
</dbReference>
<evidence type="ECO:0000256" key="5">
    <source>
        <dbReference type="ARBA" id="ARBA00022833"/>
    </source>
</evidence>
<evidence type="ECO:0000256" key="1">
    <source>
        <dbReference type="ARBA" id="ARBA00009805"/>
    </source>
</evidence>
<dbReference type="GO" id="GO:0019843">
    <property type="term" value="F:rRNA binding"/>
    <property type="evidence" value="ECO:0007669"/>
    <property type="project" value="UniProtKB-KW"/>
</dbReference>
<evidence type="ECO:0000256" key="8">
    <source>
        <dbReference type="ARBA" id="ARBA00023274"/>
    </source>
</evidence>
<evidence type="ECO:0000256" key="9">
    <source>
        <dbReference type="SAM" id="MobiDB-lite"/>
    </source>
</evidence>
<dbReference type="InterPro" id="IPR011332">
    <property type="entry name" value="Ribosomal_zn-bd"/>
</dbReference>
<keyword evidence="2" id="KW-0479">Metal-binding</keyword>
<comment type="caution">
    <text evidence="10">The sequence shown here is derived from an EMBL/GenBank/DDBJ whole genome shotgun (WGS) entry which is preliminary data.</text>
</comment>
<feature type="region of interest" description="Disordered" evidence="9">
    <location>
        <begin position="1"/>
        <end position="112"/>
    </location>
</feature>
<dbReference type="STRING" id="282301.A0A267GDS1"/>
<evidence type="ECO:0000313" key="10">
    <source>
        <dbReference type="EMBL" id="PAA84170.1"/>
    </source>
</evidence>
<dbReference type="EMBL" id="NIVC01000386">
    <property type="protein sequence ID" value="PAA84170.1"/>
    <property type="molecule type" value="Genomic_DNA"/>
</dbReference>
<dbReference type="InterPro" id="IPR001569">
    <property type="entry name" value="Ribosomal_eL37"/>
</dbReference>
<dbReference type="PANTHER" id="PTHR10768">
    <property type="entry name" value="60S RIBOSOMAL PROTEIN L37"/>
    <property type="match status" value="1"/>
</dbReference>
<proteinExistence type="inferred from homology"/>
<reference evidence="10 11" key="1">
    <citation type="submission" date="2017-06" db="EMBL/GenBank/DDBJ databases">
        <title>A platform for efficient transgenesis in Macrostomum lignano, a flatworm model organism for stem cell research.</title>
        <authorList>
            <person name="Berezikov E."/>
        </authorList>
    </citation>
    <scope>NUCLEOTIDE SEQUENCE [LARGE SCALE GENOMIC DNA]</scope>
    <source>
        <strain evidence="10">DV1</strain>
        <tissue evidence="10">Whole organism</tissue>
    </source>
</reference>
<feature type="compositionally biased region" description="Polar residues" evidence="9">
    <location>
        <begin position="1"/>
        <end position="10"/>
    </location>
</feature>
<dbReference type="Proteomes" id="UP000215902">
    <property type="component" value="Unassembled WGS sequence"/>
</dbReference>
<keyword evidence="4" id="KW-0863">Zinc-finger</keyword>
<keyword evidence="3" id="KW-0699">rRNA-binding</keyword>
<evidence type="ECO:0000256" key="6">
    <source>
        <dbReference type="ARBA" id="ARBA00022884"/>
    </source>
</evidence>
<keyword evidence="7" id="KW-0689">Ribosomal protein</keyword>
<name>A0A267GDS1_9PLAT</name>
<dbReference type="GO" id="GO:0022625">
    <property type="term" value="C:cytosolic large ribosomal subunit"/>
    <property type="evidence" value="ECO:0007669"/>
    <property type="project" value="TreeGrafter"/>
</dbReference>
<feature type="non-terminal residue" evidence="10">
    <location>
        <position position="1"/>
    </location>
</feature>
<feature type="compositionally biased region" description="Basic residues" evidence="9">
    <location>
        <begin position="11"/>
        <end position="33"/>
    </location>
</feature>
<feature type="compositionally biased region" description="Polar residues" evidence="9">
    <location>
        <begin position="70"/>
        <end position="83"/>
    </location>
</feature>
<accession>A0A267GDS1</accession>
<evidence type="ECO:0000256" key="7">
    <source>
        <dbReference type="ARBA" id="ARBA00022980"/>
    </source>
</evidence>
<keyword evidence="11" id="KW-1185">Reference proteome</keyword>
<keyword evidence="6" id="KW-0694">RNA-binding</keyword>
<dbReference type="GO" id="GO:0008270">
    <property type="term" value="F:zinc ion binding"/>
    <property type="evidence" value="ECO:0007669"/>
    <property type="project" value="UniProtKB-KW"/>
</dbReference>
<keyword evidence="5" id="KW-0862">Zinc</keyword>
<gene>
    <name evidence="10" type="ORF">BOX15_Mlig001815g3</name>
</gene>
<sequence length="147" mass="15329">PAMTKGTTSFGKRHNKSHTQCRRCGRKSYHVQKKTCSSCAYRPPGSGTSTGPRRRSAGAPPAPGGCATSRLCSAGSTTASAQGRPSRARQRLAPAPEASGGGGGGVAEETPAVTRWTSDEGELLGVCQPPLVQRNTLIEFGLLRHLE</sequence>
<organism evidence="10 11">
    <name type="scientific">Macrostomum lignano</name>
    <dbReference type="NCBI Taxonomy" id="282301"/>
    <lineage>
        <taxon>Eukaryota</taxon>
        <taxon>Metazoa</taxon>
        <taxon>Spiralia</taxon>
        <taxon>Lophotrochozoa</taxon>
        <taxon>Platyhelminthes</taxon>
        <taxon>Rhabditophora</taxon>
        <taxon>Macrostomorpha</taxon>
        <taxon>Macrostomida</taxon>
        <taxon>Macrostomidae</taxon>
        <taxon>Macrostomum</taxon>
    </lineage>
</organism>
<evidence type="ECO:0008006" key="12">
    <source>
        <dbReference type="Google" id="ProtNLM"/>
    </source>
</evidence>
<dbReference type="InterPro" id="IPR018267">
    <property type="entry name" value="Ribosomal_eL37_CS"/>
</dbReference>
<comment type="similarity">
    <text evidence="1">Belongs to the eukaryotic ribosomal protein eL37 family.</text>
</comment>
<dbReference type="PANTHER" id="PTHR10768:SF0">
    <property type="entry name" value="RIBOSOMAL PROTEIN L37"/>
    <property type="match status" value="1"/>
</dbReference>
<evidence type="ECO:0000256" key="2">
    <source>
        <dbReference type="ARBA" id="ARBA00022723"/>
    </source>
</evidence>
<dbReference type="SUPFAM" id="SSF57829">
    <property type="entry name" value="Zn-binding ribosomal proteins"/>
    <property type="match status" value="1"/>
</dbReference>
<dbReference type="InterPro" id="IPR011331">
    <property type="entry name" value="Ribosomal_eL37/eL43"/>
</dbReference>
<dbReference type="GO" id="GO:0003735">
    <property type="term" value="F:structural constituent of ribosome"/>
    <property type="evidence" value="ECO:0007669"/>
    <property type="project" value="InterPro"/>
</dbReference>
<keyword evidence="8" id="KW-0687">Ribonucleoprotein</keyword>
<protein>
    <recommendedName>
        <fullName evidence="12">Ribosomal protein L37</fullName>
    </recommendedName>
</protein>
<evidence type="ECO:0000256" key="3">
    <source>
        <dbReference type="ARBA" id="ARBA00022730"/>
    </source>
</evidence>
<dbReference type="AlphaFoldDB" id="A0A267GDS1"/>